<dbReference type="RefSeq" id="WP_141286742.1">
    <property type="nucleotide sequence ID" value="NZ_BAAAWK010000001.1"/>
</dbReference>
<accession>A0A4Y3NJ35</accession>
<gene>
    <name evidence="2" type="ORF">AAU01_40180</name>
</gene>
<dbReference type="EMBL" id="BJMD01000053">
    <property type="protein sequence ID" value="GEB21263.1"/>
    <property type="molecule type" value="Genomic_DNA"/>
</dbReference>
<feature type="transmembrane region" description="Helical" evidence="1">
    <location>
        <begin position="111"/>
        <end position="139"/>
    </location>
</feature>
<keyword evidence="1" id="KW-0812">Transmembrane</keyword>
<dbReference type="Proteomes" id="UP000317715">
    <property type="component" value="Unassembled WGS sequence"/>
</dbReference>
<evidence type="ECO:0000313" key="2">
    <source>
        <dbReference type="EMBL" id="GEB21263.1"/>
    </source>
</evidence>
<evidence type="ECO:0000313" key="3">
    <source>
        <dbReference type="Proteomes" id="UP000317715"/>
    </source>
</evidence>
<reference evidence="2 3" key="1">
    <citation type="submission" date="2019-06" db="EMBL/GenBank/DDBJ databases">
        <title>Whole genome shotgun sequence of Paenarthrobacter aurescens NBRC 12136.</title>
        <authorList>
            <person name="Hosoyama A."/>
            <person name="Uohara A."/>
            <person name="Ohji S."/>
            <person name="Ichikawa N."/>
        </authorList>
    </citation>
    <scope>NUCLEOTIDE SEQUENCE [LARGE SCALE GENOMIC DNA]</scope>
    <source>
        <strain evidence="2 3">NBRC 12136</strain>
    </source>
</reference>
<dbReference type="OrthoDB" id="4948602at2"/>
<keyword evidence="1" id="KW-0472">Membrane</keyword>
<organism evidence="2 3">
    <name type="scientific">Paenarthrobacter aurescens</name>
    <name type="common">Arthrobacter aurescens</name>
    <dbReference type="NCBI Taxonomy" id="43663"/>
    <lineage>
        <taxon>Bacteria</taxon>
        <taxon>Bacillati</taxon>
        <taxon>Actinomycetota</taxon>
        <taxon>Actinomycetes</taxon>
        <taxon>Micrococcales</taxon>
        <taxon>Micrococcaceae</taxon>
        <taxon>Paenarthrobacter</taxon>
    </lineage>
</organism>
<keyword evidence="1" id="KW-1133">Transmembrane helix</keyword>
<proteinExistence type="predicted"/>
<keyword evidence="3" id="KW-1185">Reference proteome</keyword>
<feature type="transmembrane region" description="Helical" evidence="1">
    <location>
        <begin position="73"/>
        <end position="91"/>
    </location>
</feature>
<dbReference type="GeneID" id="97299770"/>
<sequence length="141" mass="14996">MVKDGKDSGAGEDPLGELTEQDLLLGKKASKFIDLICIAALVACIAIALFIFMNVPWDTRMPYDGKYNRSGSGIPMQIAMLPCPVVLIGFWRSGKKTDAHHMGKGSRIGLYILGTAIVVACVVGQWVMASGILTAGGYFGS</sequence>
<evidence type="ECO:0000256" key="1">
    <source>
        <dbReference type="SAM" id="Phobius"/>
    </source>
</evidence>
<name>A0A4Y3NJ35_PAEAU</name>
<comment type="caution">
    <text evidence="2">The sequence shown here is derived from an EMBL/GenBank/DDBJ whole genome shotgun (WGS) entry which is preliminary data.</text>
</comment>
<dbReference type="AlphaFoldDB" id="A0A4Y3NJ35"/>
<protein>
    <submittedName>
        <fullName evidence="2">Uncharacterized protein</fullName>
    </submittedName>
</protein>
<feature type="transmembrane region" description="Helical" evidence="1">
    <location>
        <begin position="32"/>
        <end position="53"/>
    </location>
</feature>